<keyword evidence="3 8" id="KW-0548">Nucleotidyltransferase</keyword>
<feature type="binding site" evidence="8">
    <location>
        <position position="260"/>
    </location>
    <ligand>
        <name>ATP</name>
        <dbReference type="ChEBI" id="CHEBI:30616"/>
    </ligand>
</feature>
<comment type="cofactor">
    <cofactor evidence="8">
        <name>Mg(2+)</name>
        <dbReference type="ChEBI" id="CHEBI:18420"/>
    </cofactor>
    <cofactor evidence="8">
        <name>Mn(2+)</name>
        <dbReference type="ChEBI" id="CHEBI:29035"/>
    </cofactor>
</comment>
<evidence type="ECO:0000313" key="10">
    <source>
        <dbReference type="Proteomes" id="UP001500604"/>
    </source>
</evidence>
<dbReference type="EC" id="2.7.7.108" evidence="8"/>
<feature type="binding site" evidence="8">
    <location>
        <position position="260"/>
    </location>
    <ligand>
        <name>Mg(2+)</name>
        <dbReference type="ChEBI" id="CHEBI:18420"/>
    </ligand>
</feature>
<proteinExistence type="inferred from homology"/>
<protein>
    <recommendedName>
        <fullName evidence="8">Protein nucleotidyltransferase YdiU</fullName>
        <ecNumber evidence="8">2.7.7.-</ecNumber>
    </recommendedName>
    <alternativeName>
        <fullName evidence="8">Protein adenylyltransferase YdiU</fullName>
        <ecNumber evidence="8">2.7.7.108</ecNumber>
    </alternativeName>
    <alternativeName>
        <fullName evidence="8">Protein uridylyltransferase YdiU</fullName>
        <ecNumber evidence="8">2.7.7.-</ecNumber>
    </alternativeName>
</protein>
<dbReference type="EC" id="2.7.7.-" evidence="8"/>
<evidence type="ECO:0000256" key="6">
    <source>
        <dbReference type="ARBA" id="ARBA00022840"/>
    </source>
</evidence>
<comment type="catalytic activity">
    <reaction evidence="8">
        <text>L-threonyl-[protein] + ATP = 3-O-(5'-adenylyl)-L-threonyl-[protein] + diphosphate</text>
        <dbReference type="Rhea" id="RHEA:54292"/>
        <dbReference type="Rhea" id="RHEA-COMP:11060"/>
        <dbReference type="Rhea" id="RHEA-COMP:13847"/>
        <dbReference type="ChEBI" id="CHEBI:30013"/>
        <dbReference type="ChEBI" id="CHEBI:30616"/>
        <dbReference type="ChEBI" id="CHEBI:33019"/>
        <dbReference type="ChEBI" id="CHEBI:138113"/>
        <dbReference type="EC" id="2.7.7.108"/>
    </reaction>
</comment>
<feature type="binding site" evidence="8">
    <location>
        <position position="111"/>
    </location>
    <ligand>
        <name>ATP</name>
        <dbReference type="ChEBI" id="CHEBI:30616"/>
    </ligand>
</feature>
<dbReference type="PANTHER" id="PTHR32057">
    <property type="entry name" value="PROTEIN ADENYLYLTRANSFERASE SELO, MITOCHONDRIAL"/>
    <property type="match status" value="1"/>
</dbReference>
<dbReference type="Pfam" id="PF02696">
    <property type="entry name" value="SelO"/>
    <property type="match status" value="1"/>
</dbReference>
<feature type="binding site" evidence="8">
    <location>
        <position position="174"/>
    </location>
    <ligand>
        <name>ATP</name>
        <dbReference type="ChEBI" id="CHEBI:30616"/>
    </ligand>
</feature>
<keyword evidence="6 8" id="KW-0067">ATP-binding</keyword>
<feature type="binding site" evidence="8">
    <location>
        <position position="124"/>
    </location>
    <ligand>
        <name>ATP</name>
        <dbReference type="ChEBI" id="CHEBI:30616"/>
    </ligand>
</feature>
<feature type="binding site" evidence="8">
    <location>
        <position position="251"/>
    </location>
    <ligand>
        <name>Mg(2+)</name>
        <dbReference type="ChEBI" id="CHEBI:18420"/>
    </ligand>
</feature>
<keyword evidence="7 8" id="KW-0460">Magnesium</keyword>
<comment type="similarity">
    <text evidence="1 8">Belongs to the SELO family.</text>
</comment>
<dbReference type="RefSeq" id="WP_345198176.1">
    <property type="nucleotide sequence ID" value="NZ_BAABFL010000461.1"/>
</dbReference>
<dbReference type="HAMAP" id="MF_00692">
    <property type="entry name" value="SelO"/>
    <property type="match status" value="1"/>
</dbReference>
<keyword evidence="2 8" id="KW-0808">Transferase</keyword>
<comment type="catalytic activity">
    <reaction evidence="8">
        <text>L-seryl-[protein] + ATP = 3-O-(5'-adenylyl)-L-seryl-[protein] + diphosphate</text>
        <dbReference type="Rhea" id="RHEA:58120"/>
        <dbReference type="Rhea" id="RHEA-COMP:9863"/>
        <dbReference type="Rhea" id="RHEA-COMP:15073"/>
        <dbReference type="ChEBI" id="CHEBI:29999"/>
        <dbReference type="ChEBI" id="CHEBI:30616"/>
        <dbReference type="ChEBI" id="CHEBI:33019"/>
        <dbReference type="ChEBI" id="CHEBI:142516"/>
        <dbReference type="EC" id="2.7.7.108"/>
    </reaction>
</comment>
<gene>
    <name evidence="8" type="primary">ydiU</name>
    <name evidence="8" type="synonym">selO</name>
    <name evidence="9" type="ORF">GCM10023116_40260</name>
</gene>
<evidence type="ECO:0000256" key="1">
    <source>
        <dbReference type="ARBA" id="ARBA00009747"/>
    </source>
</evidence>
<evidence type="ECO:0000256" key="4">
    <source>
        <dbReference type="ARBA" id="ARBA00022723"/>
    </source>
</evidence>
<keyword evidence="4 8" id="KW-0479">Metal-binding</keyword>
<keyword evidence="8" id="KW-0464">Manganese</keyword>
<comment type="catalytic activity">
    <reaction evidence="8">
        <text>L-tyrosyl-[protein] + UTP = O-(5'-uridylyl)-L-tyrosyl-[protein] + diphosphate</text>
        <dbReference type="Rhea" id="RHEA:83887"/>
        <dbReference type="Rhea" id="RHEA-COMP:10136"/>
        <dbReference type="Rhea" id="RHEA-COMP:20238"/>
        <dbReference type="ChEBI" id="CHEBI:33019"/>
        <dbReference type="ChEBI" id="CHEBI:46398"/>
        <dbReference type="ChEBI" id="CHEBI:46858"/>
        <dbReference type="ChEBI" id="CHEBI:90602"/>
    </reaction>
</comment>
<comment type="catalytic activity">
    <reaction evidence="8">
        <text>L-histidyl-[protein] + UTP = N(tele)-(5'-uridylyl)-L-histidyl-[protein] + diphosphate</text>
        <dbReference type="Rhea" id="RHEA:83891"/>
        <dbReference type="Rhea" id="RHEA-COMP:9745"/>
        <dbReference type="Rhea" id="RHEA-COMP:20239"/>
        <dbReference type="ChEBI" id="CHEBI:29979"/>
        <dbReference type="ChEBI" id="CHEBI:33019"/>
        <dbReference type="ChEBI" id="CHEBI:46398"/>
        <dbReference type="ChEBI" id="CHEBI:233474"/>
    </reaction>
</comment>
<dbReference type="InterPro" id="IPR003846">
    <property type="entry name" value="SelO"/>
</dbReference>
<keyword evidence="5 8" id="KW-0547">Nucleotide-binding</keyword>
<sequence>MPCFDHLTFENHYSQLPDCFYSKVTPQALENPRLVSVNARVADLLDLDPDDQAGIQAVTAGQHVPADADPLAMVYAGHQFGVYVPRLGDGRTLLLGEVRNHQGKKWDLHLKGSGHTPYSRQGDGRAVLRSSIREYLCSEAMYGLGIPTTRALCLVDSDTPVQREKMERGAAILRVAQSHVRFGSFEYFYYRNKHAELKQLADFVIAEHFPAFVNEADCYERFYHEVVKRTAEMIAQWQAVGFCHGVMNTDNMSILGLTLDYGPFGFMEAFDAGHICNHSDFQGRYAFNQQPDIGYWNCACLGQALSPLFNNNVNVIKGVLAQYPDAFAKTYSLLIRQKAGLAVSQKNDSRLFDKLFTLMQKSKTDYTLFFRRLCDYEPDGDNALLRDLFVDRDAFDRWCKDYGVRLSAESGSVSERRRAMQQVNPKYVLRNYMAQIAIDQTEAGDYGEVDNLLALLSDPYAEWPEQEAYAGLPPDWGASLEVSCSS</sequence>
<organism evidence="9 10">
    <name type="scientific">Kistimonas scapharcae</name>
    <dbReference type="NCBI Taxonomy" id="1036133"/>
    <lineage>
        <taxon>Bacteria</taxon>
        <taxon>Pseudomonadati</taxon>
        <taxon>Pseudomonadota</taxon>
        <taxon>Gammaproteobacteria</taxon>
        <taxon>Oceanospirillales</taxon>
        <taxon>Endozoicomonadaceae</taxon>
        <taxon>Kistimonas</taxon>
    </lineage>
</organism>
<evidence type="ECO:0000256" key="7">
    <source>
        <dbReference type="ARBA" id="ARBA00022842"/>
    </source>
</evidence>
<comment type="catalytic activity">
    <reaction evidence="8">
        <text>L-seryl-[protein] + UTP = O-(5'-uridylyl)-L-seryl-[protein] + diphosphate</text>
        <dbReference type="Rhea" id="RHEA:64604"/>
        <dbReference type="Rhea" id="RHEA-COMP:9863"/>
        <dbReference type="Rhea" id="RHEA-COMP:16635"/>
        <dbReference type="ChEBI" id="CHEBI:29999"/>
        <dbReference type="ChEBI" id="CHEBI:33019"/>
        <dbReference type="ChEBI" id="CHEBI:46398"/>
        <dbReference type="ChEBI" id="CHEBI:156051"/>
    </reaction>
</comment>
<accession>A0ABP8V7E3</accession>
<feature type="binding site" evidence="8">
    <location>
        <position position="181"/>
    </location>
    <ligand>
        <name>ATP</name>
        <dbReference type="ChEBI" id="CHEBI:30616"/>
    </ligand>
</feature>
<dbReference type="PANTHER" id="PTHR32057:SF14">
    <property type="entry name" value="PROTEIN ADENYLYLTRANSFERASE SELO, MITOCHONDRIAL"/>
    <property type="match status" value="1"/>
</dbReference>
<comment type="catalytic activity">
    <reaction evidence="8">
        <text>L-tyrosyl-[protein] + ATP = O-(5'-adenylyl)-L-tyrosyl-[protein] + diphosphate</text>
        <dbReference type="Rhea" id="RHEA:54288"/>
        <dbReference type="Rhea" id="RHEA-COMP:10136"/>
        <dbReference type="Rhea" id="RHEA-COMP:13846"/>
        <dbReference type="ChEBI" id="CHEBI:30616"/>
        <dbReference type="ChEBI" id="CHEBI:33019"/>
        <dbReference type="ChEBI" id="CHEBI:46858"/>
        <dbReference type="ChEBI" id="CHEBI:83624"/>
        <dbReference type="EC" id="2.7.7.108"/>
    </reaction>
</comment>
<evidence type="ECO:0000256" key="5">
    <source>
        <dbReference type="ARBA" id="ARBA00022741"/>
    </source>
</evidence>
<feature type="binding site" evidence="8">
    <location>
        <position position="123"/>
    </location>
    <ligand>
        <name>ATP</name>
        <dbReference type="ChEBI" id="CHEBI:30616"/>
    </ligand>
</feature>
<keyword evidence="10" id="KW-1185">Reference proteome</keyword>
<feature type="binding site" evidence="8">
    <location>
        <position position="88"/>
    </location>
    <ligand>
        <name>ATP</name>
        <dbReference type="ChEBI" id="CHEBI:30616"/>
    </ligand>
</feature>
<comment type="caution">
    <text evidence="9">The sequence shown here is derived from an EMBL/GenBank/DDBJ whole genome shotgun (WGS) entry which is preliminary data.</text>
</comment>
<evidence type="ECO:0000313" key="9">
    <source>
        <dbReference type="EMBL" id="GAA4651742.1"/>
    </source>
</evidence>
<feature type="active site" description="Proton acceptor" evidence="8">
    <location>
        <position position="250"/>
    </location>
</feature>
<evidence type="ECO:0000256" key="3">
    <source>
        <dbReference type="ARBA" id="ARBA00022695"/>
    </source>
</evidence>
<feature type="binding site" evidence="8">
    <location>
        <position position="90"/>
    </location>
    <ligand>
        <name>ATP</name>
        <dbReference type="ChEBI" id="CHEBI:30616"/>
    </ligand>
</feature>
<evidence type="ECO:0000256" key="2">
    <source>
        <dbReference type="ARBA" id="ARBA00022679"/>
    </source>
</evidence>
<evidence type="ECO:0000256" key="8">
    <source>
        <dbReference type="HAMAP-Rule" id="MF_00692"/>
    </source>
</evidence>
<dbReference type="NCBIfam" id="NF000658">
    <property type="entry name" value="PRK00029.1"/>
    <property type="match status" value="1"/>
</dbReference>
<dbReference type="Proteomes" id="UP001500604">
    <property type="component" value="Unassembled WGS sequence"/>
</dbReference>
<feature type="binding site" evidence="8">
    <location>
        <position position="91"/>
    </location>
    <ligand>
        <name>ATP</name>
        <dbReference type="ChEBI" id="CHEBI:30616"/>
    </ligand>
</feature>
<reference evidence="10" key="1">
    <citation type="journal article" date="2019" name="Int. J. Syst. Evol. Microbiol.">
        <title>The Global Catalogue of Microorganisms (GCM) 10K type strain sequencing project: providing services to taxonomists for standard genome sequencing and annotation.</title>
        <authorList>
            <consortium name="The Broad Institute Genomics Platform"/>
            <consortium name="The Broad Institute Genome Sequencing Center for Infectious Disease"/>
            <person name="Wu L."/>
            <person name="Ma J."/>
        </authorList>
    </citation>
    <scope>NUCLEOTIDE SEQUENCE [LARGE SCALE GENOMIC DNA]</scope>
    <source>
        <strain evidence="10">JCM 17805</strain>
    </source>
</reference>
<name>A0ABP8V7E3_9GAMM</name>
<dbReference type="EMBL" id="BAABFL010000461">
    <property type="protein sequence ID" value="GAA4651742.1"/>
    <property type="molecule type" value="Genomic_DNA"/>
</dbReference>
<comment type="function">
    <text evidence="8">Nucleotidyltransferase involved in the post-translational modification of proteins. It can catalyze the addition of adenosine monophosphate (AMP) or uridine monophosphate (UMP) to a protein, resulting in modifications known as AMPylation and UMPylation.</text>
</comment>